<name>A0A0C1LGB6_9BACT</name>
<comment type="subcellular location">
    <subcellularLocation>
        <location evidence="1">Cell outer membrane</location>
    </subcellularLocation>
</comment>
<dbReference type="InterPro" id="IPR051906">
    <property type="entry name" value="TolC-like"/>
</dbReference>
<proteinExistence type="inferred from homology"/>
<keyword evidence="7" id="KW-0998">Cell outer membrane</keyword>
<keyword evidence="3" id="KW-0813">Transport</keyword>
<evidence type="ECO:0000256" key="5">
    <source>
        <dbReference type="ARBA" id="ARBA00022692"/>
    </source>
</evidence>
<dbReference type="Pfam" id="PF02321">
    <property type="entry name" value="OEP"/>
    <property type="match status" value="1"/>
</dbReference>
<evidence type="ECO:0000256" key="8">
    <source>
        <dbReference type="SAM" id="SignalP"/>
    </source>
</evidence>
<evidence type="ECO:0000256" key="3">
    <source>
        <dbReference type="ARBA" id="ARBA00022448"/>
    </source>
</evidence>
<organism evidence="9 10">
    <name type="scientific">Flavihumibacter solisilvae</name>
    <dbReference type="NCBI Taxonomy" id="1349421"/>
    <lineage>
        <taxon>Bacteria</taxon>
        <taxon>Pseudomonadati</taxon>
        <taxon>Bacteroidota</taxon>
        <taxon>Chitinophagia</taxon>
        <taxon>Chitinophagales</taxon>
        <taxon>Chitinophagaceae</taxon>
        <taxon>Flavihumibacter</taxon>
    </lineage>
</organism>
<evidence type="ECO:0000256" key="6">
    <source>
        <dbReference type="ARBA" id="ARBA00023136"/>
    </source>
</evidence>
<dbReference type="RefSeq" id="WP_039140153.1">
    <property type="nucleotide sequence ID" value="NZ_JSVC01000013.1"/>
</dbReference>
<dbReference type="OrthoDB" id="1271612at2"/>
<dbReference type="AlphaFoldDB" id="A0A0C1LGB6"/>
<dbReference type="SUPFAM" id="SSF56954">
    <property type="entry name" value="Outer membrane efflux proteins (OEP)"/>
    <property type="match status" value="1"/>
</dbReference>
<evidence type="ECO:0000313" key="10">
    <source>
        <dbReference type="Proteomes" id="UP000031408"/>
    </source>
</evidence>
<dbReference type="GO" id="GO:1990281">
    <property type="term" value="C:efflux pump complex"/>
    <property type="evidence" value="ECO:0007669"/>
    <property type="project" value="TreeGrafter"/>
</dbReference>
<dbReference type="GO" id="GO:0015288">
    <property type="term" value="F:porin activity"/>
    <property type="evidence" value="ECO:0007669"/>
    <property type="project" value="TreeGrafter"/>
</dbReference>
<sequence>MCFKIKKTATGNITKTGIFLLSLVASFSSVNAQVTDNATIKLSLQEAIRYAKESNKLVSVYRTEESAVQSDLQDAEMGVLPRITSNAAYQRYTRITIFDGVLGDSKQLSKPPNSNAGALNLEASFNLYSGGRHRSIVTDARHKTELASINTKEQEATIGLQVALHYLEMVRYYFQEQLINDQVGRAETRSKNIASFYANGKVTKSDLLRAEVLLSNALLGETTNKNDYAISNQRLNTLLNLGASTQIIPVDTASLNLPDSAELENLLKDYAGAYAILKARKQIDLQENRVALAKSFNHPSIGLFGGYGVSYPNTVVFPPKAETFAVGLVGVRVSYEISSLYHNKYKVRSAKLRETGLKQQQSWVTDNIQQETRTLAIKYFEAVNRLQVIRKSIEQAEINYQIQNTKYANQLSLLTDLLDADNLYQESRFNYIQANIAALSIYYRLLFITGKL</sequence>
<feature type="chain" id="PRO_5002135643" description="Transporter" evidence="8">
    <location>
        <begin position="33"/>
        <end position="452"/>
    </location>
</feature>
<evidence type="ECO:0000256" key="1">
    <source>
        <dbReference type="ARBA" id="ARBA00004442"/>
    </source>
</evidence>
<dbReference type="GO" id="GO:0009279">
    <property type="term" value="C:cell outer membrane"/>
    <property type="evidence" value="ECO:0007669"/>
    <property type="project" value="UniProtKB-SubCell"/>
</dbReference>
<evidence type="ECO:0008006" key="11">
    <source>
        <dbReference type="Google" id="ProtNLM"/>
    </source>
</evidence>
<keyword evidence="10" id="KW-1185">Reference proteome</keyword>
<comment type="similarity">
    <text evidence="2">Belongs to the outer membrane factor (OMF) (TC 1.B.17) family.</text>
</comment>
<protein>
    <recommendedName>
        <fullName evidence="11">Transporter</fullName>
    </recommendedName>
</protein>
<reference evidence="9 10" key="1">
    <citation type="submission" date="2014-11" db="EMBL/GenBank/DDBJ databases">
        <title>Genome sequence of Flavihumibacter solisilvae 3-3.</title>
        <authorList>
            <person name="Zhou G."/>
            <person name="Li M."/>
            <person name="Wang G."/>
        </authorList>
    </citation>
    <scope>NUCLEOTIDE SEQUENCE [LARGE SCALE GENOMIC DNA]</scope>
    <source>
        <strain evidence="9 10">3-3</strain>
    </source>
</reference>
<keyword evidence="4" id="KW-1134">Transmembrane beta strand</keyword>
<dbReference type="PANTHER" id="PTHR30026:SF20">
    <property type="entry name" value="OUTER MEMBRANE PROTEIN TOLC"/>
    <property type="match status" value="1"/>
</dbReference>
<accession>A0A0C1LGB6</accession>
<evidence type="ECO:0000256" key="7">
    <source>
        <dbReference type="ARBA" id="ARBA00023237"/>
    </source>
</evidence>
<evidence type="ECO:0000256" key="4">
    <source>
        <dbReference type="ARBA" id="ARBA00022452"/>
    </source>
</evidence>
<dbReference type="EMBL" id="JSVC01000013">
    <property type="protein sequence ID" value="KIC94393.1"/>
    <property type="molecule type" value="Genomic_DNA"/>
</dbReference>
<evidence type="ECO:0000313" key="9">
    <source>
        <dbReference type="EMBL" id="KIC94393.1"/>
    </source>
</evidence>
<keyword evidence="8" id="KW-0732">Signal</keyword>
<dbReference type="InterPro" id="IPR003423">
    <property type="entry name" value="OMP_efflux"/>
</dbReference>
<feature type="signal peptide" evidence="8">
    <location>
        <begin position="1"/>
        <end position="32"/>
    </location>
</feature>
<comment type="caution">
    <text evidence="9">The sequence shown here is derived from an EMBL/GenBank/DDBJ whole genome shotgun (WGS) entry which is preliminary data.</text>
</comment>
<dbReference type="STRING" id="1349421.OI18_12310"/>
<gene>
    <name evidence="9" type="ORF">OI18_12310</name>
</gene>
<evidence type="ECO:0000256" key="2">
    <source>
        <dbReference type="ARBA" id="ARBA00007613"/>
    </source>
</evidence>
<dbReference type="Gene3D" id="1.20.1600.10">
    <property type="entry name" value="Outer membrane efflux proteins (OEP)"/>
    <property type="match status" value="1"/>
</dbReference>
<dbReference type="GO" id="GO:0015562">
    <property type="term" value="F:efflux transmembrane transporter activity"/>
    <property type="evidence" value="ECO:0007669"/>
    <property type="project" value="InterPro"/>
</dbReference>
<dbReference type="PANTHER" id="PTHR30026">
    <property type="entry name" value="OUTER MEMBRANE PROTEIN TOLC"/>
    <property type="match status" value="1"/>
</dbReference>
<keyword evidence="5" id="KW-0812">Transmembrane</keyword>
<keyword evidence="6" id="KW-0472">Membrane</keyword>
<dbReference type="Proteomes" id="UP000031408">
    <property type="component" value="Unassembled WGS sequence"/>
</dbReference>